<dbReference type="Proteomes" id="UP000887576">
    <property type="component" value="Unplaced"/>
</dbReference>
<organism evidence="1 2">
    <name type="scientific">Panagrolaimus sp. JU765</name>
    <dbReference type="NCBI Taxonomy" id="591449"/>
    <lineage>
        <taxon>Eukaryota</taxon>
        <taxon>Metazoa</taxon>
        <taxon>Ecdysozoa</taxon>
        <taxon>Nematoda</taxon>
        <taxon>Chromadorea</taxon>
        <taxon>Rhabditida</taxon>
        <taxon>Tylenchina</taxon>
        <taxon>Panagrolaimomorpha</taxon>
        <taxon>Panagrolaimoidea</taxon>
        <taxon>Panagrolaimidae</taxon>
        <taxon>Panagrolaimus</taxon>
    </lineage>
</organism>
<evidence type="ECO:0000313" key="1">
    <source>
        <dbReference type="Proteomes" id="UP000887576"/>
    </source>
</evidence>
<name>A0AC34RC72_9BILA</name>
<dbReference type="WBParaSite" id="JU765_v2.g5306.t1">
    <property type="protein sequence ID" value="JU765_v2.g5306.t1"/>
    <property type="gene ID" value="JU765_v2.g5306"/>
</dbReference>
<protein>
    <submittedName>
        <fullName evidence="2">Uncharacterized protein</fullName>
    </submittedName>
</protein>
<proteinExistence type="predicted"/>
<evidence type="ECO:0000313" key="2">
    <source>
        <dbReference type="WBParaSite" id="JU765_v2.g5306.t1"/>
    </source>
</evidence>
<reference evidence="2" key="1">
    <citation type="submission" date="2022-11" db="UniProtKB">
        <authorList>
            <consortium name="WormBaseParasite"/>
        </authorList>
    </citation>
    <scope>IDENTIFICATION</scope>
</reference>
<accession>A0AC34RC72</accession>
<sequence length="340" mass="38579">MNNGKLEQKFETFRPRRGNFQNFVTARRYQFVPADYLNPIAKKIMQDIQFGSWDQNNEQNLTKEQENNVEGYFKGLDITPCFIVKLAVKGSDSNEDIYVVQGLRRSSPSYNESLRRCRDNMHHNSTPAEVGFSKNAEIPAHSYVWYMLRIHNESTVNTNASDQGCTINLLFQTNSPIPIITVMFAKNIQNISDGRLAVDYFYGNTRNDFNDPEFVKFAVESRLPMPKFENNFICLIIATSVFGLVILLLILGFALNACFPGDRKLMKERMKKFGQESVFLVTKELEDYIANLPVELVDAIAPDEPQNEQGKTDVISTPADVKTINTEGTTTGGPTIKEKV</sequence>